<reference evidence="2 3" key="1">
    <citation type="submission" date="2023-11" db="EMBL/GenBank/DDBJ databases">
        <title>Halocaridina rubra genome assembly.</title>
        <authorList>
            <person name="Smith C."/>
        </authorList>
    </citation>
    <scope>NUCLEOTIDE SEQUENCE [LARGE SCALE GENOMIC DNA]</scope>
    <source>
        <strain evidence="2">EP-1</strain>
        <tissue evidence="2">Whole</tissue>
    </source>
</reference>
<sequence length="152" mass="17961">MTKNKAKKTQKSDNEKKMFSKWEAARRHRFNYTLEKLRLSMPECNKKSKAEIVESAEVFIQKLKAFKESVVNGNGDFELKREIKQLKRQVIELKHMNSLLIKLIRETGLKIESRNDGKDILCTIPVHVICKEHTPWRLISNTLDYYIQDQIK</sequence>
<gene>
    <name evidence="2" type="ORF">SK128_007031</name>
</gene>
<evidence type="ECO:0000313" key="2">
    <source>
        <dbReference type="EMBL" id="KAK7068894.1"/>
    </source>
</evidence>
<dbReference type="Proteomes" id="UP001381693">
    <property type="component" value="Unassembled WGS sequence"/>
</dbReference>
<dbReference type="PROSITE" id="PS50888">
    <property type="entry name" value="BHLH"/>
    <property type="match status" value="1"/>
</dbReference>
<organism evidence="2 3">
    <name type="scientific">Halocaridina rubra</name>
    <name type="common">Hawaiian red shrimp</name>
    <dbReference type="NCBI Taxonomy" id="373956"/>
    <lineage>
        <taxon>Eukaryota</taxon>
        <taxon>Metazoa</taxon>
        <taxon>Ecdysozoa</taxon>
        <taxon>Arthropoda</taxon>
        <taxon>Crustacea</taxon>
        <taxon>Multicrustacea</taxon>
        <taxon>Malacostraca</taxon>
        <taxon>Eumalacostraca</taxon>
        <taxon>Eucarida</taxon>
        <taxon>Decapoda</taxon>
        <taxon>Pleocyemata</taxon>
        <taxon>Caridea</taxon>
        <taxon>Atyoidea</taxon>
        <taxon>Atyidae</taxon>
        <taxon>Halocaridina</taxon>
    </lineage>
</organism>
<dbReference type="Gene3D" id="4.10.280.10">
    <property type="entry name" value="Helix-loop-helix DNA-binding domain"/>
    <property type="match status" value="1"/>
</dbReference>
<accession>A0AAN8WX35</accession>
<feature type="domain" description="BHLH" evidence="1">
    <location>
        <begin position="14"/>
        <end position="63"/>
    </location>
</feature>
<keyword evidence="3" id="KW-1185">Reference proteome</keyword>
<evidence type="ECO:0000259" key="1">
    <source>
        <dbReference type="PROSITE" id="PS50888"/>
    </source>
</evidence>
<dbReference type="SUPFAM" id="SSF47459">
    <property type="entry name" value="HLH, helix-loop-helix DNA-binding domain"/>
    <property type="match status" value="1"/>
</dbReference>
<dbReference type="EMBL" id="JAXCGZ010017088">
    <property type="protein sequence ID" value="KAK7068894.1"/>
    <property type="molecule type" value="Genomic_DNA"/>
</dbReference>
<name>A0AAN8WX35_HALRR</name>
<dbReference type="InterPro" id="IPR011598">
    <property type="entry name" value="bHLH_dom"/>
</dbReference>
<proteinExistence type="predicted"/>
<dbReference type="AlphaFoldDB" id="A0AAN8WX35"/>
<comment type="caution">
    <text evidence="2">The sequence shown here is derived from an EMBL/GenBank/DDBJ whole genome shotgun (WGS) entry which is preliminary data.</text>
</comment>
<protein>
    <recommendedName>
        <fullName evidence="1">BHLH domain-containing protein</fullName>
    </recommendedName>
</protein>
<dbReference type="InterPro" id="IPR036638">
    <property type="entry name" value="HLH_DNA-bd_sf"/>
</dbReference>
<dbReference type="GO" id="GO:0046983">
    <property type="term" value="F:protein dimerization activity"/>
    <property type="evidence" value="ECO:0007669"/>
    <property type="project" value="InterPro"/>
</dbReference>
<evidence type="ECO:0000313" key="3">
    <source>
        <dbReference type="Proteomes" id="UP001381693"/>
    </source>
</evidence>